<organism evidence="1 2">
    <name type="scientific">Candidatus Syntropharchaeum caldarium</name>
    <dbReference type="NCBI Taxonomy" id="1838285"/>
    <lineage>
        <taxon>Archaea</taxon>
        <taxon>Methanobacteriati</taxon>
        <taxon>Methanobacteriota</taxon>
        <taxon>Stenosarchaea group</taxon>
        <taxon>Methanomicrobia</taxon>
        <taxon>Methanosarcinales</taxon>
        <taxon>ANME-2 cluster</taxon>
        <taxon>Candidatus Syntropharchaeum</taxon>
    </lineage>
</organism>
<evidence type="ECO:0000313" key="1">
    <source>
        <dbReference type="EMBL" id="OFV68174.1"/>
    </source>
</evidence>
<comment type="caution">
    <text evidence="1">The sequence shown here is derived from an EMBL/GenBank/DDBJ whole genome shotgun (WGS) entry which is preliminary data.</text>
</comment>
<evidence type="ECO:0000313" key="2">
    <source>
        <dbReference type="Proteomes" id="UP000186940"/>
    </source>
</evidence>
<gene>
    <name evidence="1" type="ORF">SCAL_000814</name>
</gene>
<dbReference type="STRING" id="1838285.SCAL_000814"/>
<dbReference type="EMBL" id="LYOS01000002">
    <property type="protein sequence ID" value="OFV68174.1"/>
    <property type="molecule type" value="Genomic_DNA"/>
</dbReference>
<dbReference type="AlphaFoldDB" id="A0A1F2PAV8"/>
<proteinExistence type="predicted"/>
<name>A0A1F2PAV8_9EURY</name>
<sequence length="444" mass="50746">MDLLTGKFIYRDERMEDHDVGKIIYDLIMDSFTGYIRVSNQETSFVDKYLLLENGKIIGSSEEGADYTYHGWKACKKFLSIKKGWFDVCMLNPSDMSKIKEWNKESLFTMMDDLIKITTELEEGRGTVIDTWGSGVLAIDSQGRPYLILEEEEQEKEEKTSEGAVIEEVVPATAGTKDFELTIDIGQDQFMIGDVIPILIQAKSEDEGEIFDLEVSISIEGEKQKSFVRMIEAGKVQEIEFIPEKKGTGEIVITASPIGSDDTREWRETFKIEETSKQSSNEEEGLLDFITDFQDLDISLDSLKVHVETEGLGHMIIGNDNAVNLDIVEEVKEEVERSPNYELLSEVVNAEIRNFGKKNRIRILNTSVVIDEAIHVTVWYEFGMLSKLKHFDNSQLSALLDEEIKKRFEAEDIECTLPLDIGMRHEEKKKEEINYEKLANSFDF</sequence>
<reference evidence="1" key="1">
    <citation type="submission" date="2016-05" db="EMBL/GenBank/DDBJ databases">
        <title>Microbial consortia oxidize butane by reversing methanogenesis.</title>
        <authorList>
            <person name="Laso-Perez R."/>
            <person name="Richter M."/>
            <person name="Wegener G."/>
            <person name="Musat F."/>
        </authorList>
    </citation>
    <scope>NUCLEOTIDE SEQUENCE [LARGE SCALE GENOMIC DNA]</scope>
    <source>
        <strain evidence="1">BOX2</strain>
    </source>
</reference>
<dbReference type="Proteomes" id="UP000186940">
    <property type="component" value="Unassembled WGS sequence"/>
</dbReference>
<accession>A0A1F2PAV8</accession>
<protein>
    <submittedName>
        <fullName evidence="1">Uncharacterized protein</fullName>
    </submittedName>
</protein>
<keyword evidence="2" id="KW-1185">Reference proteome</keyword>